<evidence type="ECO:0000313" key="1">
    <source>
        <dbReference type="EMBL" id="RED75948.1"/>
    </source>
</evidence>
<dbReference type="Proteomes" id="UP000256977">
    <property type="component" value="Unassembled WGS sequence"/>
</dbReference>
<protein>
    <submittedName>
        <fullName evidence="1">Uncharacterized protein</fullName>
    </submittedName>
</protein>
<dbReference type="OrthoDB" id="9864350at2"/>
<dbReference type="RefSeq" id="WP_116061762.1">
    <property type="nucleotide sequence ID" value="NZ_QRDZ01000013.1"/>
</dbReference>
<evidence type="ECO:0000313" key="2">
    <source>
        <dbReference type="Proteomes" id="UP000256977"/>
    </source>
</evidence>
<name>A0A3D9JPL7_9BACL</name>
<dbReference type="EMBL" id="QRDZ01000013">
    <property type="protein sequence ID" value="RED75948.1"/>
    <property type="molecule type" value="Genomic_DNA"/>
</dbReference>
<accession>A0A3D9JPL7</accession>
<dbReference type="AlphaFoldDB" id="A0A3D9JPL7"/>
<comment type="caution">
    <text evidence="1">The sequence shown here is derived from an EMBL/GenBank/DDBJ whole genome shotgun (WGS) entry which is preliminary data.</text>
</comment>
<organism evidence="1 2">
    <name type="scientific">Cohnella phaseoli</name>
    <dbReference type="NCBI Taxonomy" id="456490"/>
    <lineage>
        <taxon>Bacteria</taxon>
        <taxon>Bacillati</taxon>
        <taxon>Bacillota</taxon>
        <taxon>Bacilli</taxon>
        <taxon>Bacillales</taxon>
        <taxon>Paenibacillaceae</taxon>
        <taxon>Cohnella</taxon>
    </lineage>
</organism>
<reference evidence="1 2" key="1">
    <citation type="submission" date="2018-07" db="EMBL/GenBank/DDBJ databases">
        <title>Genomic Encyclopedia of Type Strains, Phase III (KMG-III): the genomes of soil and plant-associated and newly described type strains.</title>
        <authorList>
            <person name="Whitman W."/>
        </authorList>
    </citation>
    <scope>NUCLEOTIDE SEQUENCE [LARGE SCALE GENOMIC DNA]</scope>
    <source>
        <strain evidence="1 2">CECT 7287</strain>
    </source>
</reference>
<proteinExistence type="predicted"/>
<keyword evidence="2" id="KW-1185">Reference proteome</keyword>
<sequence>MSSFFSLSYNELDDYLCMLSNVIMVKKMMEFGFSVDPSWKVGDPIQSYFLKALFGESIQENMDKIVLTGPLSRKDIYDLRALLKSHAFSDEWTETEFKVSKLGVQFEFSTHYPKLHLMFEDFVELAKLWNESIMTRKVKRYARDERKKNKVNIG</sequence>
<gene>
    <name evidence="1" type="ORF">DFP98_1138</name>
</gene>